<proteinExistence type="predicted"/>
<keyword evidence="1" id="KW-1133">Transmembrane helix</keyword>
<organism evidence="2 3">
    <name type="scientific">Kluyvera genomosp. 2</name>
    <dbReference type="NCBI Taxonomy" id="2774054"/>
    <lineage>
        <taxon>Bacteria</taxon>
        <taxon>Pseudomonadati</taxon>
        <taxon>Pseudomonadota</taxon>
        <taxon>Gammaproteobacteria</taxon>
        <taxon>Enterobacterales</taxon>
        <taxon>Enterobacteriaceae</taxon>
        <taxon>Kluyvera</taxon>
    </lineage>
</organism>
<evidence type="ECO:0000313" key="3">
    <source>
        <dbReference type="Proteomes" id="UP000240892"/>
    </source>
</evidence>
<feature type="transmembrane region" description="Helical" evidence="1">
    <location>
        <begin position="100"/>
        <end position="118"/>
    </location>
</feature>
<evidence type="ECO:0000313" key="2">
    <source>
        <dbReference type="EMBL" id="PSR46795.1"/>
    </source>
</evidence>
<dbReference type="Proteomes" id="UP000240892">
    <property type="component" value="Unassembled WGS sequence"/>
</dbReference>
<gene>
    <name evidence="2" type="ORF">C8256_11445</name>
</gene>
<evidence type="ECO:0000256" key="1">
    <source>
        <dbReference type="SAM" id="Phobius"/>
    </source>
</evidence>
<reference evidence="2 3" key="1">
    <citation type="submission" date="2018-03" db="EMBL/GenBank/DDBJ databases">
        <title>First report of an OXA-48+CTX-M-M-producing Kluyvera ascorbata clone recovered from patients admitted in a University Hospital in Madrid, Spain.</title>
        <authorList>
            <person name="Hernandez-Garcia M."/>
            <person name="Leon-Sampedro R."/>
            <person name="Perez-Viso B."/>
            <person name="Morosini M.I."/>
            <person name="Lopez-Fresnena N."/>
            <person name="Coque T.M."/>
            <person name="Bonten M."/>
            <person name="Malhotra-Kumar S."/>
            <person name="Ruiz-Garbajosa P."/>
            <person name="Canton R."/>
        </authorList>
    </citation>
    <scope>NUCLEOTIDE SEQUENCE [LARGE SCALE GENOMIC DNA]</scope>
    <source>
        <strain evidence="2 3">KA2</strain>
    </source>
</reference>
<feature type="transmembrane region" description="Helical" evidence="1">
    <location>
        <begin position="7"/>
        <end position="24"/>
    </location>
</feature>
<keyword evidence="1" id="KW-0812">Transmembrane</keyword>
<evidence type="ECO:0008006" key="4">
    <source>
        <dbReference type="Google" id="ProtNLM"/>
    </source>
</evidence>
<keyword evidence="1" id="KW-0472">Membrane</keyword>
<accession>A0A2T2Y2M5</accession>
<sequence length="211" mass="24334">MKFDTHFSFSAMVLLVLSALFPFVAEWRISLDDGALVTHIENGQALWLLFGAVFTVCYSKPWEKPAGEKQFWMWATLWWLVLLGRSTSWGRVYFPDAPRIVFHAIATVLVAGVLLSLLSSPLRKEIVRRIKDSPKPLWLMAVTVMTFLIADTIEHHRLLAPLFVREPNYADLMEELYEIPFMVGLFLTSFYFMKHDNAVSHSVGVRYQHNL</sequence>
<keyword evidence="3" id="KW-1185">Reference proteome</keyword>
<dbReference type="AlphaFoldDB" id="A0A2T2Y2M5"/>
<dbReference type="EMBL" id="PYHO01000007">
    <property type="protein sequence ID" value="PSR46795.1"/>
    <property type="molecule type" value="Genomic_DNA"/>
</dbReference>
<feature type="transmembrane region" description="Helical" evidence="1">
    <location>
        <begin position="71"/>
        <end position="94"/>
    </location>
</feature>
<comment type="caution">
    <text evidence="2">The sequence shown here is derived from an EMBL/GenBank/DDBJ whole genome shotgun (WGS) entry which is preliminary data.</text>
</comment>
<protein>
    <recommendedName>
        <fullName evidence="4">Nitric oxide reductase</fullName>
    </recommendedName>
</protein>
<name>A0A2T2Y2M5_9ENTR</name>
<feature type="transmembrane region" description="Helical" evidence="1">
    <location>
        <begin position="44"/>
        <end position="59"/>
    </location>
</feature>
<dbReference type="RefSeq" id="WP_106927053.1">
    <property type="nucleotide sequence ID" value="NZ_CABMMU010000007.1"/>
</dbReference>